<dbReference type="AlphaFoldDB" id="C6LIW6"/>
<dbReference type="InterPro" id="IPR011704">
    <property type="entry name" value="ATPase_dyneun-rel_AAA"/>
</dbReference>
<dbReference type="EMBL" id="ACCL02000018">
    <property type="protein sequence ID" value="EET59505.1"/>
    <property type="molecule type" value="Genomic_DNA"/>
</dbReference>
<dbReference type="SMART" id="SM00382">
    <property type="entry name" value="AAA"/>
    <property type="match status" value="1"/>
</dbReference>
<name>C6LIW6_9FIRM</name>
<dbReference type="InterPro" id="IPR027417">
    <property type="entry name" value="P-loop_NTPase"/>
</dbReference>
<dbReference type="GO" id="GO:0016887">
    <property type="term" value="F:ATP hydrolysis activity"/>
    <property type="evidence" value="ECO:0007669"/>
    <property type="project" value="InterPro"/>
</dbReference>
<dbReference type="GO" id="GO:0005524">
    <property type="term" value="F:ATP binding"/>
    <property type="evidence" value="ECO:0007669"/>
    <property type="project" value="InterPro"/>
</dbReference>
<comment type="caution">
    <text evidence="2">The sequence shown here is derived from an EMBL/GenBank/DDBJ whole genome shotgun (WGS) entry which is preliminary data.</text>
</comment>
<proteinExistence type="predicted"/>
<dbReference type="InterPro" id="IPR050764">
    <property type="entry name" value="CbbQ/NirQ/NorQ/GpvN"/>
</dbReference>
<dbReference type="CDD" id="cd00009">
    <property type="entry name" value="AAA"/>
    <property type="match status" value="1"/>
</dbReference>
<dbReference type="SUPFAM" id="SSF52540">
    <property type="entry name" value="P-loop containing nucleoside triphosphate hydrolases"/>
    <property type="match status" value="1"/>
</dbReference>
<dbReference type="RefSeq" id="WP_006863365.1">
    <property type="nucleotide sequence ID" value="NZ_ACCL02000018.1"/>
</dbReference>
<evidence type="ECO:0000259" key="1">
    <source>
        <dbReference type="SMART" id="SM00382"/>
    </source>
</evidence>
<dbReference type="PANTHER" id="PTHR42759">
    <property type="entry name" value="MOXR FAMILY PROTEIN"/>
    <property type="match status" value="1"/>
</dbReference>
<dbReference type="Pfam" id="PF07728">
    <property type="entry name" value="AAA_5"/>
    <property type="match status" value="1"/>
</dbReference>
<dbReference type="Gene3D" id="3.40.50.300">
    <property type="entry name" value="P-loop containing nucleotide triphosphate hydrolases"/>
    <property type="match status" value="1"/>
</dbReference>
<evidence type="ECO:0000313" key="2">
    <source>
        <dbReference type="EMBL" id="EET59505.1"/>
    </source>
</evidence>
<dbReference type="eggNOG" id="COG0714">
    <property type="taxonomic scope" value="Bacteria"/>
</dbReference>
<reference evidence="2" key="1">
    <citation type="submission" date="2009-07" db="EMBL/GenBank/DDBJ databases">
        <authorList>
            <person name="Weinstock G."/>
            <person name="Sodergren E."/>
            <person name="Clifton S."/>
            <person name="Fulton L."/>
            <person name="Fulton B."/>
            <person name="Courtney L."/>
            <person name="Fronick C."/>
            <person name="Harrison M."/>
            <person name="Strong C."/>
            <person name="Farmer C."/>
            <person name="Delahaunty K."/>
            <person name="Markovic C."/>
            <person name="Hall O."/>
            <person name="Minx P."/>
            <person name="Tomlinson C."/>
            <person name="Mitreva M."/>
            <person name="Nelson J."/>
            <person name="Hou S."/>
            <person name="Wollam A."/>
            <person name="Pepin K.H."/>
            <person name="Johnson M."/>
            <person name="Bhonagiri V."/>
            <person name="Nash W.E."/>
            <person name="Warren W."/>
            <person name="Chinwalla A."/>
            <person name="Mardis E.R."/>
            <person name="Wilson R.K."/>
        </authorList>
    </citation>
    <scope>NUCLEOTIDE SEQUENCE [LARGE SCALE GENOMIC DNA]</scope>
    <source>
        <strain evidence="2">DSM 14469</strain>
    </source>
</reference>
<organism evidence="2 3">
    <name type="scientific">Marvinbryantia formatexigens DSM 14469</name>
    <dbReference type="NCBI Taxonomy" id="478749"/>
    <lineage>
        <taxon>Bacteria</taxon>
        <taxon>Bacillati</taxon>
        <taxon>Bacillota</taxon>
        <taxon>Clostridia</taxon>
        <taxon>Lachnospirales</taxon>
        <taxon>Lachnospiraceae</taxon>
        <taxon>Marvinbryantia</taxon>
    </lineage>
</organism>
<dbReference type="Proteomes" id="UP000005561">
    <property type="component" value="Unassembled WGS sequence"/>
</dbReference>
<dbReference type="STRING" id="168384.SAMN05660368_03029"/>
<keyword evidence="3" id="KW-1185">Reference proteome</keyword>
<protein>
    <recommendedName>
        <fullName evidence="1">AAA+ ATPase domain-containing protein</fullName>
    </recommendedName>
</protein>
<evidence type="ECO:0000313" key="3">
    <source>
        <dbReference type="Proteomes" id="UP000005561"/>
    </source>
</evidence>
<gene>
    <name evidence="2" type="ORF">BRYFOR_08597</name>
</gene>
<dbReference type="InterPro" id="IPR003593">
    <property type="entry name" value="AAA+_ATPase"/>
</dbReference>
<feature type="domain" description="AAA+ ATPase" evidence="1">
    <location>
        <begin position="32"/>
        <end position="186"/>
    </location>
</feature>
<accession>C6LIW6</accession>
<dbReference type="PANTHER" id="PTHR42759:SF1">
    <property type="entry name" value="MAGNESIUM-CHELATASE SUBUNIT CHLD"/>
    <property type="match status" value="1"/>
</dbReference>
<sequence length="502" mass="57706">MNIKEAKTEITNTIRAYTRKDAQGRYCISTLHQRPVLLIGPPGIGKTAIMRQIARECRIGLVAYTITHHTRQSAIGLPVVVQKMYQGQEYSVTEYTMSEIIASVYDCMEKTGCTEGILFIDEINCVSETLAPTMLQFLQCKTFGTHAIPEGWIIVAAGNPPEYNKSVREFDIVTLDRVKRIDVTADFTVWKEYAYERRLHPCILSYLSLKPEHFYSVHSSAAENHFVTARGWEDLSEILCSYEAMKIPVLESLFLQYLQEPEIARDFSMYYQLYEKYRQDYSIPELLAGELPATVRQEKTAVAKSAQMDERILILQLLLCGWNNYFAEYCSTTDYTDGLYQTLLHLKNFFASGGSPEDFLTRQKKALKVKQESGMLSGEEETREIRIIKTLEEYILEAAKRRLKDNEEIYEMIKTLFSRETDARRALIDRTLQALSNGFSFAAEAFGDGPEMTLLVNDLSQNPSAIRFLTAHRCPEYLKYSKNLLFHRKQQELLEEIKALTQ</sequence>
<dbReference type="OrthoDB" id="9808317at2"/>